<organism evidence="1 2">
    <name type="scientific">Cenarchaeum symbiosum (strain A)</name>
    <dbReference type="NCBI Taxonomy" id="414004"/>
    <lineage>
        <taxon>Archaea</taxon>
        <taxon>Nitrososphaerota</taxon>
        <taxon>Candidatus Cenarchaeales</taxon>
        <taxon>Candidatus Cenarchaeaceae</taxon>
        <taxon>Candidatus Cenarchaeum</taxon>
    </lineage>
</organism>
<reference evidence="1 2" key="1">
    <citation type="journal article" date="2006" name="Proc. Natl. Acad. Sci. U.S.A.">
        <title>Genomic analysis of the uncultivated marine crenarchaeote Cenarchaeum symbiosum.</title>
        <authorList>
            <person name="Hallam S.J."/>
            <person name="Konstantinidis K.T."/>
            <person name="Putnam N."/>
            <person name="Schleper C."/>
            <person name="Watanabe Y."/>
            <person name="Sugahara J."/>
            <person name="Preston C."/>
            <person name="de la Torre J."/>
            <person name="Richardson P.M."/>
            <person name="DeLong E.F."/>
        </authorList>
    </citation>
    <scope>NUCLEOTIDE SEQUENCE [LARGE SCALE GENOMIC DNA]</scope>
    <source>
        <strain evidence="2">A</strain>
    </source>
</reference>
<accession>A0RU81</accession>
<dbReference type="STRING" id="414004.CENSYa_0256"/>
<dbReference type="EnsemblBacteria" id="ABK76898">
    <property type="protein sequence ID" value="ABK76898"/>
    <property type="gene ID" value="CENSYa_0256"/>
</dbReference>
<evidence type="ECO:0000313" key="2">
    <source>
        <dbReference type="Proteomes" id="UP000000758"/>
    </source>
</evidence>
<gene>
    <name evidence="1" type="ordered locus">CENSYa_0256</name>
</gene>
<dbReference type="Proteomes" id="UP000000758">
    <property type="component" value="Chromosome"/>
</dbReference>
<proteinExistence type="predicted"/>
<dbReference type="HOGENOM" id="CLU_2257234_0_0_2"/>
<protein>
    <submittedName>
        <fullName evidence="1">Uncharacterized protein</fullName>
    </submittedName>
</protein>
<sequence length="103" mass="10767">MDGSSSILPIGVITFPGTASSAKKHMQPPAGKNAISPALNSLRALSMPDFTGVSMYVMAPSNLWALPSRGRARSTSPAVLGERCLLSSHRIFPACGLEDQLGL</sequence>
<name>A0RU81_CENSY</name>
<dbReference type="EMBL" id="DP000238">
    <property type="protein sequence ID" value="ABK76898.1"/>
    <property type="molecule type" value="Genomic_DNA"/>
</dbReference>
<dbReference type="AlphaFoldDB" id="A0RU81"/>
<dbReference type="KEGG" id="csy:CENSYa_0256"/>
<keyword evidence="2" id="KW-1185">Reference proteome</keyword>
<evidence type="ECO:0000313" key="1">
    <source>
        <dbReference type="EMBL" id="ABK76898.1"/>
    </source>
</evidence>